<feature type="domain" description="Type I restriction modification DNA specificity" evidence="4">
    <location>
        <begin position="230"/>
        <end position="386"/>
    </location>
</feature>
<dbReference type="OrthoDB" id="9816225at2"/>
<evidence type="ECO:0000256" key="1">
    <source>
        <dbReference type="ARBA" id="ARBA00010923"/>
    </source>
</evidence>
<evidence type="ECO:0000313" key="5">
    <source>
        <dbReference type="EMBL" id="PQJ82788.1"/>
    </source>
</evidence>
<dbReference type="EMBL" id="MSCM01000001">
    <property type="protein sequence ID" value="PQJ82788.1"/>
    <property type="molecule type" value="Genomic_DNA"/>
</dbReference>
<dbReference type="GO" id="GO:0003677">
    <property type="term" value="F:DNA binding"/>
    <property type="evidence" value="ECO:0007669"/>
    <property type="project" value="UniProtKB-KW"/>
</dbReference>
<dbReference type="Proteomes" id="UP000239068">
    <property type="component" value="Unassembled WGS sequence"/>
</dbReference>
<dbReference type="AlphaFoldDB" id="A0A2S7WZ56"/>
<dbReference type="Gene3D" id="3.90.220.20">
    <property type="entry name" value="DNA methylase specificity domains"/>
    <property type="match status" value="2"/>
</dbReference>
<evidence type="ECO:0000256" key="2">
    <source>
        <dbReference type="ARBA" id="ARBA00022747"/>
    </source>
</evidence>
<dbReference type="Gene3D" id="1.10.287.1120">
    <property type="entry name" value="Bipartite methylase S protein"/>
    <property type="match status" value="1"/>
</dbReference>
<dbReference type="RefSeq" id="WP_105021334.1">
    <property type="nucleotide sequence ID" value="NZ_MSCM01000001.1"/>
</dbReference>
<dbReference type="PANTHER" id="PTHR30408">
    <property type="entry name" value="TYPE-1 RESTRICTION ENZYME ECOKI SPECIFICITY PROTEIN"/>
    <property type="match status" value="1"/>
</dbReference>
<dbReference type="InterPro" id="IPR000055">
    <property type="entry name" value="Restrct_endonuc_typeI_TRD"/>
</dbReference>
<dbReference type="InterPro" id="IPR044946">
    <property type="entry name" value="Restrct_endonuc_typeI_TRD_sf"/>
</dbReference>
<comment type="similarity">
    <text evidence="1">Belongs to the type-I restriction system S methylase family.</text>
</comment>
<gene>
    <name evidence="5" type="ORF">BTO16_09445</name>
</gene>
<dbReference type="GO" id="GO:0009307">
    <property type="term" value="P:DNA restriction-modification system"/>
    <property type="evidence" value="ECO:0007669"/>
    <property type="project" value="UniProtKB-KW"/>
</dbReference>
<proteinExistence type="inferred from homology"/>
<dbReference type="SUPFAM" id="SSF116734">
    <property type="entry name" value="DNA methylase specificity domain"/>
    <property type="match status" value="2"/>
</dbReference>
<organism evidence="5 6">
    <name type="scientific">Polaribacter glomeratus</name>
    <dbReference type="NCBI Taxonomy" id="102"/>
    <lineage>
        <taxon>Bacteria</taxon>
        <taxon>Pseudomonadati</taxon>
        <taxon>Bacteroidota</taxon>
        <taxon>Flavobacteriia</taxon>
        <taxon>Flavobacteriales</taxon>
        <taxon>Flavobacteriaceae</taxon>
    </lineage>
</organism>
<keyword evidence="6" id="KW-1185">Reference proteome</keyword>
<evidence type="ECO:0000259" key="4">
    <source>
        <dbReference type="Pfam" id="PF01420"/>
    </source>
</evidence>
<comment type="caution">
    <text evidence="5">The sequence shown here is derived from an EMBL/GenBank/DDBJ whole genome shotgun (WGS) entry which is preliminary data.</text>
</comment>
<protein>
    <recommendedName>
        <fullName evidence="4">Type I restriction modification DNA specificity domain-containing protein</fullName>
    </recommendedName>
</protein>
<evidence type="ECO:0000256" key="3">
    <source>
        <dbReference type="ARBA" id="ARBA00023125"/>
    </source>
</evidence>
<keyword evidence="2" id="KW-0680">Restriction system</keyword>
<dbReference type="Pfam" id="PF01420">
    <property type="entry name" value="Methylase_S"/>
    <property type="match status" value="2"/>
</dbReference>
<dbReference type="CDD" id="cd17287">
    <property type="entry name" value="RMtype1_S_EcoN10ORF171P_TRD2-CR2_like"/>
    <property type="match status" value="1"/>
</dbReference>
<keyword evidence="3" id="KW-0238">DNA-binding</keyword>
<reference evidence="5 6" key="1">
    <citation type="submission" date="2016-12" db="EMBL/GenBank/DDBJ databases">
        <title>Trade-off between light-utilization and light-protection in marine flavobacteria.</title>
        <authorList>
            <person name="Kumagai Y."/>
            <person name="Yoshizawa S."/>
            <person name="Kogure K."/>
            <person name="Iwasaki W."/>
        </authorList>
    </citation>
    <scope>NUCLEOTIDE SEQUENCE [LARGE SCALE GENOMIC DNA]</scope>
    <source>
        <strain evidence="5 6">ATCC 43844</strain>
    </source>
</reference>
<name>A0A2S7WZ56_9FLAO</name>
<dbReference type="InterPro" id="IPR052021">
    <property type="entry name" value="Type-I_RS_S_subunit"/>
</dbReference>
<sequence length="401" mass="45637">MNKEKQILVPELRFPEFKNDGVWIDSTIEKISSVSSGGTPSRSKPEYWNGDIPWISTTLIEYNKIKIANEFITELGLNNSSTKLYPIGTILMAMYGQGKTRGKVAILDIKAAINQACAAISLKKGMNIEFVFQNLSSRYEEIRKISNEGGQKNLSSSLIKKISFIYPKIESKEQQKIANCLSSLDTLITAETDKLENLKDHKKGLLQQLFPANGETKPQFRFPEFENDGDWEEKELGDICAITTGRLDANAMIENGKYRFYTCAKNFYRIDDFAFDTEALLVSGNGANVGYIHYYKGKFNAYQRTYVLDDFDENIIYLKYYLEHNLSKRISIEKKEGNTPYIVKSTLSEMVIYIPKDPKEQQKIANCLSSADAFIEAQTTKIKSLKKHKKGLMQQLFPNSL</sequence>
<evidence type="ECO:0000313" key="6">
    <source>
        <dbReference type="Proteomes" id="UP000239068"/>
    </source>
</evidence>
<dbReference type="PANTHER" id="PTHR30408:SF12">
    <property type="entry name" value="TYPE I RESTRICTION ENZYME MJAVIII SPECIFICITY SUBUNIT"/>
    <property type="match status" value="1"/>
</dbReference>
<feature type="domain" description="Type I restriction modification DNA specificity" evidence="4">
    <location>
        <begin position="24"/>
        <end position="199"/>
    </location>
</feature>
<accession>A0A2S7WZ56</accession>